<dbReference type="GO" id="GO:0046872">
    <property type="term" value="F:metal ion binding"/>
    <property type="evidence" value="ECO:0007669"/>
    <property type="project" value="InterPro"/>
</dbReference>
<dbReference type="Pfam" id="PF02310">
    <property type="entry name" value="B12-binding"/>
    <property type="match status" value="1"/>
</dbReference>
<feature type="non-terminal residue" evidence="2">
    <location>
        <position position="42"/>
    </location>
</feature>
<evidence type="ECO:0000313" key="2">
    <source>
        <dbReference type="EMBL" id="GAI84991.1"/>
    </source>
</evidence>
<proteinExistence type="predicted"/>
<evidence type="ECO:0000259" key="1">
    <source>
        <dbReference type="PROSITE" id="PS51332"/>
    </source>
</evidence>
<accession>X1T0V2</accession>
<dbReference type="InterPro" id="IPR036724">
    <property type="entry name" value="Cobalamin-bd_sf"/>
</dbReference>
<dbReference type="AlphaFoldDB" id="X1T0V2"/>
<dbReference type="PROSITE" id="PS51332">
    <property type="entry name" value="B12_BINDING"/>
    <property type="match status" value="1"/>
</dbReference>
<sequence>MHDIGKNVVATFLSGSGFEVFDLGLNVPEKNFIEVVREKKAD</sequence>
<gene>
    <name evidence="2" type="ORF">S12H4_19630</name>
</gene>
<name>X1T0V2_9ZZZZ</name>
<dbReference type="SUPFAM" id="SSF52242">
    <property type="entry name" value="Cobalamin (vitamin B12)-binding domain"/>
    <property type="match status" value="1"/>
</dbReference>
<dbReference type="GO" id="GO:0031419">
    <property type="term" value="F:cobalamin binding"/>
    <property type="evidence" value="ECO:0007669"/>
    <property type="project" value="InterPro"/>
</dbReference>
<comment type="caution">
    <text evidence="2">The sequence shown here is derived from an EMBL/GenBank/DDBJ whole genome shotgun (WGS) entry which is preliminary data.</text>
</comment>
<feature type="domain" description="B12-binding" evidence="1">
    <location>
        <begin position="1"/>
        <end position="42"/>
    </location>
</feature>
<dbReference type="Gene3D" id="3.40.50.280">
    <property type="entry name" value="Cobalamin-binding domain"/>
    <property type="match status" value="1"/>
</dbReference>
<organism evidence="2">
    <name type="scientific">marine sediment metagenome</name>
    <dbReference type="NCBI Taxonomy" id="412755"/>
    <lineage>
        <taxon>unclassified sequences</taxon>
        <taxon>metagenomes</taxon>
        <taxon>ecological metagenomes</taxon>
    </lineage>
</organism>
<protein>
    <recommendedName>
        <fullName evidence="1">B12-binding domain-containing protein</fullName>
    </recommendedName>
</protein>
<dbReference type="InterPro" id="IPR006158">
    <property type="entry name" value="Cobalamin-bd"/>
</dbReference>
<reference evidence="2" key="1">
    <citation type="journal article" date="2014" name="Front. Microbiol.">
        <title>High frequency of phylogenetically diverse reductive dehalogenase-homologous genes in deep subseafloor sedimentary metagenomes.</title>
        <authorList>
            <person name="Kawai M."/>
            <person name="Futagami T."/>
            <person name="Toyoda A."/>
            <person name="Takaki Y."/>
            <person name="Nishi S."/>
            <person name="Hori S."/>
            <person name="Arai W."/>
            <person name="Tsubouchi T."/>
            <person name="Morono Y."/>
            <person name="Uchiyama I."/>
            <person name="Ito T."/>
            <person name="Fujiyama A."/>
            <person name="Inagaki F."/>
            <person name="Takami H."/>
        </authorList>
    </citation>
    <scope>NUCLEOTIDE SEQUENCE</scope>
    <source>
        <strain evidence="2">Expedition CK06-06</strain>
    </source>
</reference>
<dbReference type="EMBL" id="BARW01009838">
    <property type="protein sequence ID" value="GAI84991.1"/>
    <property type="molecule type" value="Genomic_DNA"/>
</dbReference>